<dbReference type="SMART" id="SM00034">
    <property type="entry name" value="CLECT"/>
    <property type="match status" value="1"/>
</dbReference>
<feature type="chain" id="PRO_5002065121" evidence="1">
    <location>
        <begin position="24"/>
        <end position="201"/>
    </location>
</feature>
<dbReference type="Gene3D" id="3.10.100.10">
    <property type="entry name" value="Mannose-Binding Protein A, subunit A"/>
    <property type="match status" value="1"/>
</dbReference>
<evidence type="ECO:0000313" key="4">
    <source>
        <dbReference type="Proteomes" id="UP000053660"/>
    </source>
</evidence>
<dbReference type="Pfam" id="PF00059">
    <property type="entry name" value="Lectin_C"/>
    <property type="match status" value="1"/>
</dbReference>
<name>A0A0B1SXI0_OESDE</name>
<dbReference type="EMBL" id="KN553947">
    <property type="protein sequence ID" value="KHJ89639.1"/>
    <property type="molecule type" value="Genomic_DNA"/>
</dbReference>
<dbReference type="AlphaFoldDB" id="A0A0B1SXI0"/>
<sequence length="201" mass="22320">MYSTFSVLAFAFISSGKLGGILAQEEISPLEQRFAFLVSHVQTVDSQVEELQKRVAQLEQIAHTHPNTTDIGTHHVAPGAEPSAGHGIATDGTFSYKLFDGKTTWEDAQKYCHSLNAYLTVVNNEAKNNIVRGLLNQVSTVDRAWIGTKIRGRFDSSQTTFNNFEKKSSYGCAAMDHTGLWSIHSCDQLYPFVCEMMKLPK</sequence>
<keyword evidence="4" id="KW-1185">Reference proteome</keyword>
<dbReference type="InterPro" id="IPR001304">
    <property type="entry name" value="C-type_lectin-like"/>
</dbReference>
<evidence type="ECO:0000313" key="3">
    <source>
        <dbReference type="EMBL" id="KHJ89639.1"/>
    </source>
</evidence>
<organism evidence="3 4">
    <name type="scientific">Oesophagostomum dentatum</name>
    <name type="common">Nodular worm</name>
    <dbReference type="NCBI Taxonomy" id="61180"/>
    <lineage>
        <taxon>Eukaryota</taxon>
        <taxon>Metazoa</taxon>
        <taxon>Ecdysozoa</taxon>
        <taxon>Nematoda</taxon>
        <taxon>Chromadorea</taxon>
        <taxon>Rhabditida</taxon>
        <taxon>Rhabditina</taxon>
        <taxon>Rhabditomorpha</taxon>
        <taxon>Strongyloidea</taxon>
        <taxon>Strongylidae</taxon>
        <taxon>Oesophagostomum</taxon>
    </lineage>
</organism>
<proteinExistence type="predicted"/>
<gene>
    <name evidence="3" type="ORF">OESDEN_10533</name>
</gene>
<keyword evidence="1" id="KW-0732">Signal</keyword>
<reference evidence="3 4" key="1">
    <citation type="submission" date="2014-03" db="EMBL/GenBank/DDBJ databases">
        <title>Draft genome of the hookworm Oesophagostomum dentatum.</title>
        <authorList>
            <person name="Mitreva M."/>
        </authorList>
    </citation>
    <scope>NUCLEOTIDE SEQUENCE [LARGE SCALE GENOMIC DNA]</scope>
    <source>
        <strain evidence="3 4">OD-Hann</strain>
    </source>
</reference>
<feature type="domain" description="C-type lectin" evidence="2">
    <location>
        <begin position="91"/>
        <end position="195"/>
    </location>
</feature>
<dbReference type="InterPro" id="IPR050111">
    <property type="entry name" value="C-type_lectin/snaclec_domain"/>
</dbReference>
<dbReference type="OrthoDB" id="5853226at2759"/>
<accession>A0A0B1SXI0</accession>
<dbReference type="InterPro" id="IPR016187">
    <property type="entry name" value="CTDL_fold"/>
</dbReference>
<dbReference type="SUPFAM" id="SSF56436">
    <property type="entry name" value="C-type lectin-like"/>
    <property type="match status" value="1"/>
</dbReference>
<dbReference type="Proteomes" id="UP000053660">
    <property type="component" value="Unassembled WGS sequence"/>
</dbReference>
<dbReference type="CDD" id="cd00037">
    <property type="entry name" value="CLECT"/>
    <property type="match status" value="1"/>
</dbReference>
<evidence type="ECO:0000259" key="2">
    <source>
        <dbReference type="PROSITE" id="PS50041"/>
    </source>
</evidence>
<dbReference type="InterPro" id="IPR016186">
    <property type="entry name" value="C-type_lectin-like/link_sf"/>
</dbReference>
<evidence type="ECO:0000256" key="1">
    <source>
        <dbReference type="SAM" id="SignalP"/>
    </source>
</evidence>
<protein>
    <submittedName>
        <fullName evidence="3">Lectin C-type domain protein</fullName>
    </submittedName>
</protein>
<dbReference type="PROSITE" id="PS50041">
    <property type="entry name" value="C_TYPE_LECTIN_2"/>
    <property type="match status" value="1"/>
</dbReference>
<dbReference type="PANTHER" id="PTHR22803">
    <property type="entry name" value="MANNOSE, PHOSPHOLIPASE, LECTIN RECEPTOR RELATED"/>
    <property type="match status" value="1"/>
</dbReference>
<feature type="signal peptide" evidence="1">
    <location>
        <begin position="1"/>
        <end position="23"/>
    </location>
</feature>